<dbReference type="AlphaFoldDB" id="A0A2J6PS82"/>
<gene>
    <name evidence="11" type="ORF">NA56DRAFT_662775</name>
</gene>
<comment type="similarity">
    <text evidence="2 9">Belongs to the cytochrome P450 family.</text>
</comment>
<name>A0A2J6PS82_9HELO</name>
<keyword evidence="3 8" id="KW-0349">Heme</keyword>
<feature type="transmembrane region" description="Helical" evidence="10">
    <location>
        <begin position="6"/>
        <end position="23"/>
    </location>
</feature>
<comment type="cofactor">
    <cofactor evidence="1 8">
        <name>heme</name>
        <dbReference type="ChEBI" id="CHEBI:30413"/>
    </cofactor>
</comment>
<evidence type="ECO:0000256" key="1">
    <source>
        <dbReference type="ARBA" id="ARBA00001971"/>
    </source>
</evidence>
<keyword evidence="12" id="KW-1185">Reference proteome</keyword>
<evidence type="ECO:0000256" key="6">
    <source>
        <dbReference type="ARBA" id="ARBA00023004"/>
    </source>
</evidence>
<evidence type="ECO:0000256" key="5">
    <source>
        <dbReference type="ARBA" id="ARBA00023002"/>
    </source>
</evidence>
<dbReference type="OrthoDB" id="1844152at2759"/>
<evidence type="ECO:0000256" key="4">
    <source>
        <dbReference type="ARBA" id="ARBA00022723"/>
    </source>
</evidence>
<dbReference type="InterPro" id="IPR001128">
    <property type="entry name" value="Cyt_P450"/>
</dbReference>
<protein>
    <submittedName>
        <fullName evidence="11">Cytochrome P450</fullName>
    </submittedName>
</protein>
<evidence type="ECO:0000256" key="10">
    <source>
        <dbReference type="SAM" id="Phobius"/>
    </source>
</evidence>
<keyword evidence="4 8" id="KW-0479">Metal-binding</keyword>
<dbReference type="Proteomes" id="UP000235672">
    <property type="component" value="Unassembled WGS sequence"/>
</dbReference>
<keyword evidence="5 9" id="KW-0560">Oxidoreductase</keyword>
<dbReference type="SUPFAM" id="SSF48264">
    <property type="entry name" value="Cytochrome P450"/>
    <property type="match status" value="1"/>
</dbReference>
<evidence type="ECO:0000256" key="3">
    <source>
        <dbReference type="ARBA" id="ARBA00022617"/>
    </source>
</evidence>
<dbReference type="Pfam" id="PF00067">
    <property type="entry name" value="p450"/>
    <property type="match status" value="1"/>
</dbReference>
<proteinExistence type="inferred from homology"/>
<dbReference type="GO" id="GO:0020037">
    <property type="term" value="F:heme binding"/>
    <property type="evidence" value="ECO:0007669"/>
    <property type="project" value="InterPro"/>
</dbReference>
<dbReference type="PRINTS" id="PR00465">
    <property type="entry name" value="EP450IV"/>
</dbReference>
<dbReference type="PANTHER" id="PTHR46206:SF1">
    <property type="entry name" value="P450, PUTATIVE (EUROFUNG)-RELATED"/>
    <property type="match status" value="1"/>
</dbReference>
<sequence>MAFDQLSVVLAGLAIFIAVGYYGQSTVKSDVRIDSLPWVGLKTGVFAGLRTRIGSLGTGVLATLEAGYRKYSSSEIIFCVPRFDKSMVILPGSQVKWIVDQADSVLSAPQAQRDSLLTDYTLLDTAMARNPIQEIIVRRHLTRSLGSLIEDIEDELAVGVTHYWGKDTESWTEVPVFDTINKVVARASNRIFVGLPLCRNDDYLDNAGRFAGDVALSGTLLKLVPAMLQPFVAWIFVLPNRYHLYKASKYLIPFIKQRLLDLDQAHKTGTARPDLNDYTTWHIKEVELDPVERTPQKIANRIMTVNFAAIHTSTFTATNILFDLYASPLVDTYVKEIREEVAQALSESGGRWDKNTIAKLIKTDSAVRESLRISTFMSTGMDRVVVDPHGATMTNGLHLPQGTRLGTCTYSIHHDDGVYENAMTYDAFRFSRPREIAITAGKARMEGNGTETMQGSVKKEELAKLLESKNLATVTTSDTFLAFGHGRHACPGRFFAATEMKLLVAYIVMNYDVKALTIRPPNSFIAGSIIPPMKATISVRRRNM</sequence>
<dbReference type="EMBL" id="KZ613503">
    <property type="protein sequence ID" value="PMD16871.1"/>
    <property type="molecule type" value="Genomic_DNA"/>
</dbReference>
<organism evidence="11 12">
    <name type="scientific">Hyaloscypha hepaticicola</name>
    <dbReference type="NCBI Taxonomy" id="2082293"/>
    <lineage>
        <taxon>Eukaryota</taxon>
        <taxon>Fungi</taxon>
        <taxon>Dikarya</taxon>
        <taxon>Ascomycota</taxon>
        <taxon>Pezizomycotina</taxon>
        <taxon>Leotiomycetes</taxon>
        <taxon>Helotiales</taxon>
        <taxon>Hyaloscyphaceae</taxon>
        <taxon>Hyaloscypha</taxon>
    </lineage>
</organism>
<evidence type="ECO:0000256" key="9">
    <source>
        <dbReference type="RuleBase" id="RU000461"/>
    </source>
</evidence>
<dbReference type="InterPro" id="IPR002403">
    <property type="entry name" value="Cyt_P450_E_grp-IV"/>
</dbReference>
<reference evidence="11 12" key="1">
    <citation type="submission" date="2016-05" db="EMBL/GenBank/DDBJ databases">
        <title>A degradative enzymes factory behind the ericoid mycorrhizal symbiosis.</title>
        <authorList>
            <consortium name="DOE Joint Genome Institute"/>
            <person name="Martino E."/>
            <person name="Morin E."/>
            <person name="Grelet G."/>
            <person name="Kuo A."/>
            <person name="Kohler A."/>
            <person name="Daghino S."/>
            <person name="Barry K."/>
            <person name="Choi C."/>
            <person name="Cichocki N."/>
            <person name="Clum A."/>
            <person name="Copeland A."/>
            <person name="Hainaut M."/>
            <person name="Haridas S."/>
            <person name="Labutti K."/>
            <person name="Lindquist E."/>
            <person name="Lipzen A."/>
            <person name="Khouja H.-R."/>
            <person name="Murat C."/>
            <person name="Ohm R."/>
            <person name="Olson A."/>
            <person name="Spatafora J."/>
            <person name="Veneault-Fourrey C."/>
            <person name="Henrissat B."/>
            <person name="Grigoriev I."/>
            <person name="Martin F."/>
            <person name="Perotto S."/>
        </authorList>
    </citation>
    <scope>NUCLEOTIDE SEQUENCE [LARGE SCALE GENOMIC DNA]</scope>
    <source>
        <strain evidence="11 12">UAMH 7357</strain>
    </source>
</reference>
<dbReference type="GO" id="GO:0004497">
    <property type="term" value="F:monooxygenase activity"/>
    <property type="evidence" value="ECO:0007669"/>
    <property type="project" value="UniProtKB-KW"/>
</dbReference>
<keyword evidence="10" id="KW-1133">Transmembrane helix</keyword>
<keyword evidence="7 9" id="KW-0503">Monooxygenase</keyword>
<accession>A0A2J6PS82</accession>
<dbReference type="Gene3D" id="1.10.630.10">
    <property type="entry name" value="Cytochrome P450"/>
    <property type="match status" value="1"/>
</dbReference>
<evidence type="ECO:0000256" key="7">
    <source>
        <dbReference type="ARBA" id="ARBA00023033"/>
    </source>
</evidence>
<evidence type="ECO:0000313" key="12">
    <source>
        <dbReference type="Proteomes" id="UP000235672"/>
    </source>
</evidence>
<dbReference type="InterPro" id="IPR036396">
    <property type="entry name" value="Cyt_P450_sf"/>
</dbReference>
<dbReference type="CDD" id="cd11041">
    <property type="entry name" value="CYP503A1-like"/>
    <property type="match status" value="1"/>
</dbReference>
<dbReference type="PROSITE" id="PS00086">
    <property type="entry name" value="CYTOCHROME_P450"/>
    <property type="match status" value="1"/>
</dbReference>
<evidence type="ECO:0000256" key="8">
    <source>
        <dbReference type="PIRSR" id="PIRSR602403-1"/>
    </source>
</evidence>
<evidence type="ECO:0000256" key="2">
    <source>
        <dbReference type="ARBA" id="ARBA00010617"/>
    </source>
</evidence>
<dbReference type="GO" id="GO:0016705">
    <property type="term" value="F:oxidoreductase activity, acting on paired donors, with incorporation or reduction of molecular oxygen"/>
    <property type="evidence" value="ECO:0007669"/>
    <property type="project" value="InterPro"/>
</dbReference>
<evidence type="ECO:0000313" key="11">
    <source>
        <dbReference type="EMBL" id="PMD16871.1"/>
    </source>
</evidence>
<dbReference type="GO" id="GO:0005506">
    <property type="term" value="F:iron ion binding"/>
    <property type="evidence" value="ECO:0007669"/>
    <property type="project" value="InterPro"/>
</dbReference>
<feature type="binding site" description="axial binding residue" evidence="8">
    <location>
        <position position="490"/>
    </location>
    <ligand>
        <name>heme</name>
        <dbReference type="ChEBI" id="CHEBI:30413"/>
    </ligand>
    <ligandPart>
        <name>Fe</name>
        <dbReference type="ChEBI" id="CHEBI:18248"/>
    </ligandPart>
</feature>
<dbReference type="STRING" id="1745343.A0A2J6PS82"/>
<keyword evidence="10" id="KW-0812">Transmembrane</keyword>
<dbReference type="PANTHER" id="PTHR46206">
    <property type="entry name" value="CYTOCHROME P450"/>
    <property type="match status" value="1"/>
</dbReference>
<keyword evidence="6 8" id="KW-0408">Iron</keyword>
<dbReference type="InterPro" id="IPR017972">
    <property type="entry name" value="Cyt_P450_CS"/>
</dbReference>
<keyword evidence="10" id="KW-0472">Membrane</keyword>